<keyword evidence="4" id="KW-1185">Reference proteome</keyword>
<dbReference type="Proteomes" id="UP000008810">
    <property type="component" value="Chromosome 1"/>
</dbReference>
<reference evidence="3" key="3">
    <citation type="submission" date="2018-08" db="UniProtKB">
        <authorList>
            <consortium name="EnsemblPlants"/>
        </authorList>
    </citation>
    <scope>IDENTIFICATION</scope>
    <source>
        <strain evidence="3">cv. Bd21</strain>
    </source>
</reference>
<keyword evidence="1" id="KW-0732">Signal</keyword>
<sequence length="74" mass="8411">MCGPVIRQWWCLETVLAFKFTLFAVDIGPAAELAGPADADRCGKQKATRWAWRLAVQVSERYSTIFVRVFPCFN</sequence>
<reference evidence="2" key="2">
    <citation type="submission" date="2017-06" db="EMBL/GenBank/DDBJ databases">
        <title>WGS assembly of Brachypodium distachyon.</title>
        <authorList>
            <consortium name="The International Brachypodium Initiative"/>
            <person name="Lucas S."/>
            <person name="Harmon-Smith M."/>
            <person name="Lail K."/>
            <person name="Tice H."/>
            <person name="Grimwood J."/>
            <person name="Bruce D."/>
            <person name="Barry K."/>
            <person name="Shu S."/>
            <person name="Lindquist E."/>
            <person name="Wang M."/>
            <person name="Pitluck S."/>
            <person name="Vogel J.P."/>
            <person name="Garvin D.F."/>
            <person name="Mockler T.C."/>
            <person name="Schmutz J."/>
            <person name="Rokhsar D."/>
            <person name="Bevan M.W."/>
        </authorList>
    </citation>
    <scope>NUCLEOTIDE SEQUENCE</scope>
    <source>
        <strain evidence="2">Bd21</strain>
    </source>
</reference>
<reference evidence="2 3" key="1">
    <citation type="journal article" date="2010" name="Nature">
        <title>Genome sequencing and analysis of the model grass Brachypodium distachyon.</title>
        <authorList>
            <consortium name="International Brachypodium Initiative"/>
        </authorList>
    </citation>
    <scope>NUCLEOTIDE SEQUENCE [LARGE SCALE GENOMIC DNA]</scope>
    <source>
        <strain evidence="2 3">Bd21</strain>
    </source>
</reference>
<gene>
    <name evidence="2" type="ORF">BRADI_1g36585v3</name>
</gene>
<name>A0A2K2DN42_BRADI</name>
<feature type="chain" id="PRO_5036043411" description="Secreted protein" evidence="1">
    <location>
        <begin position="18"/>
        <end position="74"/>
    </location>
</feature>
<evidence type="ECO:0000313" key="4">
    <source>
        <dbReference type="Proteomes" id="UP000008810"/>
    </source>
</evidence>
<evidence type="ECO:0000313" key="3">
    <source>
        <dbReference type="EnsemblPlants" id="PNT75679"/>
    </source>
</evidence>
<evidence type="ECO:0008006" key="5">
    <source>
        <dbReference type="Google" id="ProtNLM"/>
    </source>
</evidence>
<proteinExistence type="predicted"/>
<dbReference type="EMBL" id="CM000880">
    <property type="protein sequence ID" value="PNT75679.1"/>
    <property type="molecule type" value="Genomic_DNA"/>
</dbReference>
<organism evidence="2">
    <name type="scientific">Brachypodium distachyon</name>
    <name type="common">Purple false brome</name>
    <name type="synonym">Trachynia distachya</name>
    <dbReference type="NCBI Taxonomy" id="15368"/>
    <lineage>
        <taxon>Eukaryota</taxon>
        <taxon>Viridiplantae</taxon>
        <taxon>Streptophyta</taxon>
        <taxon>Embryophyta</taxon>
        <taxon>Tracheophyta</taxon>
        <taxon>Spermatophyta</taxon>
        <taxon>Magnoliopsida</taxon>
        <taxon>Liliopsida</taxon>
        <taxon>Poales</taxon>
        <taxon>Poaceae</taxon>
        <taxon>BOP clade</taxon>
        <taxon>Pooideae</taxon>
        <taxon>Stipodae</taxon>
        <taxon>Brachypodieae</taxon>
        <taxon>Brachypodium</taxon>
    </lineage>
</organism>
<dbReference type="EnsemblPlants" id="PNT75679">
    <property type="protein sequence ID" value="PNT75679"/>
    <property type="gene ID" value="BRADI_1g36585v3"/>
</dbReference>
<feature type="signal peptide" evidence="1">
    <location>
        <begin position="1"/>
        <end position="17"/>
    </location>
</feature>
<evidence type="ECO:0000313" key="2">
    <source>
        <dbReference type="EMBL" id="PNT75679.1"/>
    </source>
</evidence>
<dbReference type="Gramene" id="PNT75679">
    <property type="protein sequence ID" value="PNT75679"/>
    <property type="gene ID" value="BRADI_1g36585v3"/>
</dbReference>
<accession>A0A2K2DN42</accession>
<dbReference type="InParanoid" id="A0A2K2DN42"/>
<protein>
    <recommendedName>
        <fullName evidence="5">Secreted protein</fullName>
    </recommendedName>
</protein>
<dbReference type="AlphaFoldDB" id="A0A2K2DN42"/>
<evidence type="ECO:0000256" key="1">
    <source>
        <dbReference type="SAM" id="SignalP"/>
    </source>
</evidence>